<dbReference type="AlphaFoldDB" id="A0A1C4ZQZ6"/>
<dbReference type="Proteomes" id="UP000183585">
    <property type="component" value="Unassembled WGS sequence"/>
</dbReference>
<dbReference type="EMBL" id="FMCT01000009">
    <property type="protein sequence ID" value="SCF35487.1"/>
    <property type="molecule type" value="Genomic_DNA"/>
</dbReference>
<dbReference type="RefSeq" id="WP_074476164.1">
    <property type="nucleotide sequence ID" value="NZ_FMCT01000009.1"/>
</dbReference>
<dbReference type="SUPFAM" id="SSF53448">
    <property type="entry name" value="Nucleotide-diphospho-sugar transferases"/>
    <property type="match status" value="1"/>
</dbReference>
<dbReference type="InterPro" id="IPR029044">
    <property type="entry name" value="Nucleotide-diphossugar_trans"/>
</dbReference>
<dbReference type="InterPro" id="IPR001173">
    <property type="entry name" value="Glyco_trans_2-like"/>
</dbReference>
<dbReference type="Gene3D" id="3.90.550.10">
    <property type="entry name" value="Spore Coat Polysaccharide Biosynthesis Protein SpsA, Chain A"/>
    <property type="match status" value="1"/>
</dbReference>
<reference evidence="3" key="1">
    <citation type="submission" date="2016-06" db="EMBL/GenBank/DDBJ databases">
        <authorList>
            <person name="Varghese N."/>
            <person name="Submissions Spin"/>
        </authorList>
    </citation>
    <scope>NUCLEOTIDE SEQUENCE [LARGE SCALE GENOMIC DNA]</scope>
    <source>
        <strain evidence="3">DSM 43168</strain>
    </source>
</reference>
<organism evidence="2 3">
    <name type="scientific">Micromonospora carbonacea</name>
    <dbReference type="NCBI Taxonomy" id="47853"/>
    <lineage>
        <taxon>Bacteria</taxon>
        <taxon>Bacillati</taxon>
        <taxon>Actinomycetota</taxon>
        <taxon>Actinomycetes</taxon>
        <taxon>Micromonosporales</taxon>
        <taxon>Micromonosporaceae</taxon>
        <taxon>Micromonospora</taxon>
    </lineage>
</organism>
<sequence length="428" mass="47519">MSLVQPSHPQTLASAVADSLVVAADPQAPESSIFYWERGRPYTRAVVDAVRDVDDAEVRRLAEALLADTRNPRAYAALHRALTALAAAPPSDTVAALFAHGWRAESNCRLGSHLGALYGTRPVRRWASFEELRTLPPGPPPGDPARAQILVVVPFRDRTPDRTRLRNLLACLASLRDQSAPREEYRVLVVEADTEPRSQQVIEPYADDYLWVHKDGLFNKSWAVNVGVVNAPGDPEVVCILDADVLADRDFVARNARRFNRPGTMGHLSYRDMWCLDAESTAYAIEQRLAQGSAQVDPDRLRAFVLRRPPGCCVWVRRSAFLRIDGMDERFEGWGGEDNDFSYRMDTNSAFDSYDDPLLHMYHPSSALLRADGELINAHIPALTWRAETPIGDPKRFVDGSAPASYDGEVRLATQVMTGITEREASSA</sequence>
<evidence type="ECO:0000313" key="3">
    <source>
        <dbReference type="Proteomes" id="UP000183585"/>
    </source>
</evidence>
<dbReference type="GO" id="GO:0016740">
    <property type="term" value="F:transferase activity"/>
    <property type="evidence" value="ECO:0007669"/>
    <property type="project" value="UniProtKB-KW"/>
</dbReference>
<gene>
    <name evidence="2" type="ORF">GA0070563_109159</name>
</gene>
<protein>
    <submittedName>
        <fullName evidence="2">Glycosyltransferase like family 2</fullName>
    </submittedName>
</protein>
<evidence type="ECO:0000259" key="1">
    <source>
        <dbReference type="Pfam" id="PF00535"/>
    </source>
</evidence>
<proteinExistence type="predicted"/>
<accession>A0A1C4ZQZ6</accession>
<feature type="domain" description="Glycosyltransferase 2-like" evidence="1">
    <location>
        <begin position="152"/>
        <end position="321"/>
    </location>
</feature>
<keyword evidence="2" id="KW-0808">Transferase</keyword>
<name>A0A1C4ZQZ6_9ACTN</name>
<keyword evidence="3" id="KW-1185">Reference proteome</keyword>
<dbReference type="Pfam" id="PF00535">
    <property type="entry name" value="Glycos_transf_2"/>
    <property type="match status" value="1"/>
</dbReference>
<evidence type="ECO:0000313" key="2">
    <source>
        <dbReference type="EMBL" id="SCF35487.1"/>
    </source>
</evidence>